<reference evidence="1 2" key="1">
    <citation type="submission" date="2015-12" db="EMBL/GenBank/DDBJ databases">
        <title>The genome of Folsomia candida.</title>
        <authorList>
            <person name="Faddeeva A."/>
            <person name="Derks M.F."/>
            <person name="Anvar Y."/>
            <person name="Smit S."/>
            <person name="Van Straalen N."/>
            <person name="Roelofs D."/>
        </authorList>
    </citation>
    <scope>NUCLEOTIDE SEQUENCE [LARGE SCALE GENOMIC DNA]</scope>
    <source>
        <strain evidence="1 2">VU population</strain>
        <tissue evidence="1">Whole body</tissue>
    </source>
</reference>
<evidence type="ECO:0000313" key="1">
    <source>
        <dbReference type="EMBL" id="OXA49355.1"/>
    </source>
</evidence>
<protein>
    <submittedName>
        <fullName evidence="1">Uncharacterized protein</fullName>
    </submittedName>
</protein>
<sequence length="121" mass="14344">MCTKVQQSFSRQVARYFLDNVPKLPSYCCRQSTSKLYLEPILSSKSQLYSEYSNWKFKRGNRKFIARRKPTHVTQKQRINEVHLTEIVTHWSWTVTPVKIAPLLDASARYYKTKLVHNFTT</sequence>
<evidence type="ECO:0000313" key="2">
    <source>
        <dbReference type="Proteomes" id="UP000198287"/>
    </source>
</evidence>
<comment type="caution">
    <text evidence="1">The sequence shown here is derived from an EMBL/GenBank/DDBJ whole genome shotgun (WGS) entry which is preliminary data.</text>
</comment>
<dbReference type="AlphaFoldDB" id="A0A226DV32"/>
<dbReference type="Proteomes" id="UP000198287">
    <property type="component" value="Unassembled WGS sequence"/>
</dbReference>
<name>A0A226DV32_FOLCA</name>
<dbReference type="EMBL" id="LNIX01000010">
    <property type="protein sequence ID" value="OXA49355.1"/>
    <property type="molecule type" value="Genomic_DNA"/>
</dbReference>
<proteinExistence type="predicted"/>
<keyword evidence="2" id="KW-1185">Reference proteome</keyword>
<accession>A0A226DV32</accession>
<organism evidence="1 2">
    <name type="scientific">Folsomia candida</name>
    <name type="common">Springtail</name>
    <dbReference type="NCBI Taxonomy" id="158441"/>
    <lineage>
        <taxon>Eukaryota</taxon>
        <taxon>Metazoa</taxon>
        <taxon>Ecdysozoa</taxon>
        <taxon>Arthropoda</taxon>
        <taxon>Hexapoda</taxon>
        <taxon>Collembola</taxon>
        <taxon>Entomobryomorpha</taxon>
        <taxon>Isotomoidea</taxon>
        <taxon>Isotomidae</taxon>
        <taxon>Proisotominae</taxon>
        <taxon>Folsomia</taxon>
    </lineage>
</organism>
<gene>
    <name evidence="1" type="ORF">Fcan01_15384</name>
</gene>